<gene>
    <name evidence="5" type="ORF">FNF27_03929</name>
    <name evidence="4" type="ORF">FNF28_00870</name>
    <name evidence="2" type="ORF">FNF29_01570</name>
    <name evidence="3" type="ORF">FNF31_02655</name>
</gene>
<protein>
    <submittedName>
        <fullName evidence="4">Uncharacterized protein</fullName>
    </submittedName>
</protein>
<dbReference type="AlphaFoldDB" id="A0A5A8E1N2"/>
<dbReference type="Proteomes" id="UP000324907">
    <property type="component" value="Unassembled WGS sequence"/>
</dbReference>
<sequence>MAASLNQESRYACCDGNLCPSCVTVQGVAQVSRVGWAWLAAICLTCAVTVCTAISVLVSAPPHYAVVFAVTGAGLSLGNALIAVDALVSENRLQVALCAVWGTLSGLFLLNCALDGTDLGELWQDMRWYAVGLGSGAALIQLILSVPTFASQGYVAYKVAGGTAQLQRQYHLFRSVLCLLKLDLLATFVVLALAMTLLQPDGLNGWEFAASIGALVFSFILAWVGWLAIVRESVSLTVVFCVASLLQPGLMAWKLWLLRAHPELFAPGVTIASLGPACAVAFVIRATLIVFVLVASRGYGLGLKEVAFSRRRTFRSAGKILGLATNRRRLVSDTDSVLSIDGAYDTGAGVRVSPLD</sequence>
<evidence type="ECO:0000313" key="9">
    <source>
        <dbReference type="Proteomes" id="UP000325113"/>
    </source>
</evidence>
<dbReference type="EMBL" id="VLTM01000020">
    <property type="protein sequence ID" value="KAA0163801.1"/>
    <property type="molecule type" value="Genomic_DNA"/>
</dbReference>
<dbReference type="PANTHER" id="PTHR39299:SF1">
    <property type="entry name" value="TRANSMEMBRANE PROTEIN"/>
    <property type="match status" value="1"/>
</dbReference>
<evidence type="ECO:0000313" key="4">
    <source>
        <dbReference type="EMBL" id="KAA0171379.1"/>
    </source>
</evidence>
<feature type="transmembrane region" description="Helical" evidence="1">
    <location>
        <begin position="64"/>
        <end position="88"/>
    </location>
</feature>
<evidence type="ECO:0000256" key="1">
    <source>
        <dbReference type="SAM" id="Phobius"/>
    </source>
</evidence>
<feature type="transmembrane region" description="Helical" evidence="1">
    <location>
        <begin position="268"/>
        <end position="294"/>
    </location>
</feature>
<dbReference type="EMBL" id="VLTO01000021">
    <property type="protein sequence ID" value="KAA0174555.1"/>
    <property type="molecule type" value="Genomic_DNA"/>
</dbReference>
<keyword evidence="1" id="KW-0472">Membrane</keyword>
<keyword evidence="1" id="KW-0812">Transmembrane</keyword>
<feature type="transmembrane region" description="Helical" evidence="1">
    <location>
        <begin position="208"/>
        <end position="229"/>
    </location>
</feature>
<feature type="transmembrane region" description="Helical" evidence="1">
    <location>
        <begin position="95"/>
        <end position="116"/>
    </location>
</feature>
<keyword evidence="7" id="KW-1185">Reference proteome</keyword>
<reference evidence="6 7" key="1">
    <citation type="submission" date="2019-07" db="EMBL/GenBank/DDBJ databases">
        <title>Genomes of Cafeteria roenbergensis.</title>
        <authorList>
            <person name="Fischer M.G."/>
            <person name="Hackl T."/>
            <person name="Roman M."/>
        </authorList>
    </citation>
    <scope>NUCLEOTIDE SEQUENCE [LARGE SCALE GENOMIC DNA]</scope>
    <source>
        <strain evidence="2 7">BVI</strain>
        <strain evidence="3 9">Cflag</strain>
        <strain evidence="5 6">E4-10P</strain>
        <strain evidence="4 8">RCC970-E3</strain>
    </source>
</reference>
<dbReference type="Proteomes" id="UP000325113">
    <property type="component" value="Unassembled WGS sequence"/>
</dbReference>
<dbReference type="OrthoDB" id="2448307at2759"/>
<feature type="transmembrane region" description="Helical" evidence="1">
    <location>
        <begin position="171"/>
        <end position="196"/>
    </location>
</feature>
<accession>A0A5A8E1N2</accession>
<proteinExistence type="predicted"/>
<feature type="transmembrane region" description="Helical" evidence="1">
    <location>
        <begin position="128"/>
        <end position="150"/>
    </location>
</feature>
<evidence type="ECO:0000313" key="7">
    <source>
        <dbReference type="Proteomes" id="UP000323011"/>
    </source>
</evidence>
<dbReference type="EMBL" id="VLTN01000006">
    <property type="protein sequence ID" value="KAA0155655.1"/>
    <property type="molecule type" value="Genomic_DNA"/>
</dbReference>
<evidence type="ECO:0000313" key="3">
    <source>
        <dbReference type="EMBL" id="KAA0163801.1"/>
    </source>
</evidence>
<evidence type="ECO:0000313" key="6">
    <source>
        <dbReference type="Proteomes" id="UP000322899"/>
    </source>
</evidence>
<dbReference type="Proteomes" id="UP000322899">
    <property type="component" value="Unassembled WGS sequence"/>
</dbReference>
<name>A0A5A8E1N2_CAFRO</name>
<evidence type="ECO:0000313" key="2">
    <source>
        <dbReference type="EMBL" id="KAA0155655.1"/>
    </source>
</evidence>
<feature type="transmembrane region" description="Helical" evidence="1">
    <location>
        <begin position="236"/>
        <end position="256"/>
    </location>
</feature>
<dbReference type="PANTHER" id="PTHR39299">
    <property type="entry name" value="TRANSMEMBRANE PROTEIN"/>
    <property type="match status" value="1"/>
</dbReference>
<organism evidence="4 8">
    <name type="scientific">Cafeteria roenbergensis</name>
    <name type="common">Marine flagellate</name>
    <dbReference type="NCBI Taxonomy" id="33653"/>
    <lineage>
        <taxon>Eukaryota</taxon>
        <taxon>Sar</taxon>
        <taxon>Stramenopiles</taxon>
        <taxon>Bigyra</taxon>
        <taxon>Opalozoa</taxon>
        <taxon>Bicosoecida</taxon>
        <taxon>Cafeteriaceae</taxon>
        <taxon>Cafeteria</taxon>
    </lineage>
</organism>
<keyword evidence="1" id="KW-1133">Transmembrane helix</keyword>
<feature type="transmembrane region" description="Helical" evidence="1">
    <location>
        <begin position="36"/>
        <end position="58"/>
    </location>
</feature>
<evidence type="ECO:0000313" key="5">
    <source>
        <dbReference type="EMBL" id="KAA0174555.1"/>
    </source>
</evidence>
<comment type="caution">
    <text evidence="4">The sequence shown here is derived from an EMBL/GenBank/DDBJ whole genome shotgun (WGS) entry which is preliminary data.</text>
</comment>
<dbReference type="Proteomes" id="UP000323011">
    <property type="component" value="Unassembled WGS sequence"/>
</dbReference>
<evidence type="ECO:0000313" key="8">
    <source>
        <dbReference type="Proteomes" id="UP000324907"/>
    </source>
</evidence>
<dbReference type="EMBL" id="VLTL01000007">
    <property type="protein sequence ID" value="KAA0171379.1"/>
    <property type="molecule type" value="Genomic_DNA"/>
</dbReference>